<organism evidence="1 2">
    <name type="scientific">Salinicoccus kekensis</name>
    <dbReference type="NCBI Taxonomy" id="714307"/>
    <lineage>
        <taxon>Bacteria</taxon>
        <taxon>Bacillati</taxon>
        <taxon>Bacillota</taxon>
        <taxon>Bacilli</taxon>
        <taxon>Bacillales</taxon>
        <taxon>Staphylococcaceae</taxon>
        <taxon>Salinicoccus</taxon>
    </lineage>
</organism>
<evidence type="ECO:0000313" key="1">
    <source>
        <dbReference type="EMBL" id="SOC42976.1"/>
    </source>
</evidence>
<dbReference type="EMBL" id="OBQF01000004">
    <property type="protein sequence ID" value="SOC42976.1"/>
    <property type="molecule type" value="Genomic_DNA"/>
</dbReference>
<dbReference type="AlphaFoldDB" id="A0A285UQP3"/>
<reference evidence="2" key="1">
    <citation type="submission" date="2017-08" db="EMBL/GenBank/DDBJ databases">
        <authorList>
            <person name="Varghese N."/>
            <person name="Submissions S."/>
        </authorList>
    </citation>
    <scope>NUCLEOTIDE SEQUENCE [LARGE SCALE GENOMIC DNA]</scope>
    <source>
        <strain evidence="2">DSM 23173</strain>
    </source>
</reference>
<sequence>MMNKSHMYHLDDFNNFIMTVENDSDIAIYRALLEGIRGENYSEIKNLKPSSIEEEEGRYFATLCDEEDGIETFRKMEISEQLYEDLICAHHQTFYLDSSWNSGAMELYEFEESPYIFKPLEAECEADIGEKIDDEVIEKREHILNHFLAGKNQGAITIADSGTVLNVRFHLNWKIER</sequence>
<proteinExistence type="predicted"/>
<dbReference type="OrthoDB" id="2086953at2"/>
<protein>
    <submittedName>
        <fullName evidence="1">Uncharacterized protein</fullName>
    </submittedName>
</protein>
<dbReference type="Proteomes" id="UP000219412">
    <property type="component" value="Unassembled WGS sequence"/>
</dbReference>
<evidence type="ECO:0000313" key="2">
    <source>
        <dbReference type="Proteomes" id="UP000219412"/>
    </source>
</evidence>
<name>A0A285UQP3_9STAP</name>
<accession>A0A285UQP3</accession>
<gene>
    <name evidence="1" type="ORF">SAMN05878391_1823</name>
</gene>
<dbReference type="RefSeq" id="WP_097041324.1">
    <property type="nucleotide sequence ID" value="NZ_OBQF01000004.1"/>
</dbReference>
<keyword evidence="2" id="KW-1185">Reference proteome</keyword>